<protein>
    <recommendedName>
        <fullName evidence="4">BAG domain-containing protein</fullName>
    </recommendedName>
</protein>
<keyword evidence="3" id="KW-1133">Transmembrane helix</keyword>
<feature type="transmembrane region" description="Helical" evidence="3">
    <location>
        <begin position="73"/>
        <end position="90"/>
    </location>
</feature>
<sequence length="307" mass="33690">MPATAKFPPVKESPSAEWEVRPCGMVVQTPYAAASSAAAAAAVPPVPNIRVKVKHGAARLDIYISSQASFGKLALRFTSVSLFFFFFFWFDEREVFGGRRAEESSVGSDGAPPARHEAYLQGPAAPVDGVPRRRRREGQVDGGAGRRPHSARQTPARDAQGQHDGEGRQVCLRHCPRGRSPRLQSNRPIPSLPPFLRTPSLLAQFIKQVSALEAIAKNGGRVADNDVNSLTESLMNELVKLDAIAGDGDAKSDRRLLVKITPLLWLAILELFILHSCSWFLPRTDQESAEICGNTRFDQIEEQEQLD</sequence>
<dbReference type="PANTHER" id="PTHR12329:SF11">
    <property type="entry name" value="BAG FAMILY MOLECULAR CHAPERONE REGULATOR 1"/>
    <property type="match status" value="1"/>
</dbReference>
<dbReference type="Proteomes" id="UP000734854">
    <property type="component" value="Unassembled WGS sequence"/>
</dbReference>
<accession>A0A8J5ES09</accession>
<dbReference type="Gene3D" id="1.20.58.120">
    <property type="entry name" value="BAG domain"/>
    <property type="match status" value="1"/>
</dbReference>
<organism evidence="5 6">
    <name type="scientific">Zingiber officinale</name>
    <name type="common">Ginger</name>
    <name type="synonym">Amomum zingiber</name>
    <dbReference type="NCBI Taxonomy" id="94328"/>
    <lineage>
        <taxon>Eukaryota</taxon>
        <taxon>Viridiplantae</taxon>
        <taxon>Streptophyta</taxon>
        <taxon>Embryophyta</taxon>
        <taxon>Tracheophyta</taxon>
        <taxon>Spermatophyta</taxon>
        <taxon>Magnoliopsida</taxon>
        <taxon>Liliopsida</taxon>
        <taxon>Zingiberales</taxon>
        <taxon>Zingiberaceae</taxon>
        <taxon>Zingiber</taxon>
    </lineage>
</organism>
<dbReference type="GO" id="GO:0050821">
    <property type="term" value="P:protein stabilization"/>
    <property type="evidence" value="ECO:0007669"/>
    <property type="project" value="TreeGrafter"/>
</dbReference>
<comment type="caution">
    <text evidence="5">The sequence shown here is derived from an EMBL/GenBank/DDBJ whole genome shotgun (WGS) entry which is preliminary data.</text>
</comment>
<keyword evidence="3" id="KW-0812">Transmembrane</keyword>
<keyword evidence="6" id="KW-1185">Reference proteome</keyword>
<evidence type="ECO:0000256" key="3">
    <source>
        <dbReference type="SAM" id="Phobius"/>
    </source>
</evidence>
<keyword evidence="3" id="KW-0472">Membrane</keyword>
<feature type="domain" description="BAG" evidence="4">
    <location>
        <begin position="207"/>
        <end position="259"/>
    </location>
</feature>
<dbReference type="PANTHER" id="PTHR12329">
    <property type="entry name" value="BCL2-ASSOCIATED ATHANOGENE"/>
    <property type="match status" value="1"/>
</dbReference>
<evidence type="ECO:0000313" key="5">
    <source>
        <dbReference type="EMBL" id="KAG6474737.1"/>
    </source>
</evidence>
<evidence type="ECO:0000313" key="6">
    <source>
        <dbReference type="Proteomes" id="UP000734854"/>
    </source>
</evidence>
<proteinExistence type="predicted"/>
<dbReference type="Pfam" id="PF02179">
    <property type="entry name" value="BAG"/>
    <property type="match status" value="1"/>
</dbReference>
<dbReference type="GO" id="GO:0051087">
    <property type="term" value="F:protein-folding chaperone binding"/>
    <property type="evidence" value="ECO:0007669"/>
    <property type="project" value="InterPro"/>
</dbReference>
<reference evidence="5 6" key="1">
    <citation type="submission" date="2020-08" db="EMBL/GenBank/DDBJ databases">
        <title>Plant Genome Project.</title>
        <authorList>
            <person name="Zhang R.-G."/>
        </authorList>
    </citation>
    <scope>NUCLEOTIDE SEQUENCE [LARGE SCALE GENOMIC DNA]</scope>
    <source>
        <tissue evidence="5">Rhizome</tissue>
    </source>
</reference>
<dbReference type="InterPro" id="IPR039773">
    <property type="entry name" value="BAG_chaperone_regulator"/>
</dbReference>
<evidence type="ECO:0000256" key="2">
    <source>
        <dbReference type="SAM" id="MobiDB-lite"/>
    </source>
</evidence>
<gene>
    <name evidence="5" type="ORF">ZIOFF_068676</name>
</gene>
<dbReference type="SUPFAM" id="SSF63491">
    <property type="entry name" value="BAG domain"/>
    <property type="match status" value="1"/>
</dbReference>
<keyword evidence="1" id="KW-0143">Chaperone</keyword>
<dbReference type="InterPro" id="IPR036533">
    <property type="entry name" value="BAG_dom_sf"/>
</dbReference>
<evidence type="ECO:0000256" key="1">
    <source>
        <dbReference type="ARBA" id="ARBA00023186"/>
    </source>
</evidence>
<feature type="region of interest" description="Disordered" evidence="2">
    <location>
        <begin position="102"/>
        <end position="167"/>
    </location>
</feature>
<feature type="region of interest" description="Disordered" evidence="2">
    <location>
        <begin position="172"/>
        <end position="191"/>
    </location>
</feature>
<dbReference type="GO" id="GO:0000774">
    <property type="term" value="F:adenyl-nucleotide exchange factor activity"/>
    <property type="evidence" value="ECO:0007669"/>
    <property type="project" value="TreeGrafter"/>
</dbReference>
<dbReference type="GO" id="GO:0005737">
    <property type="term" value="C:cytoplasm"/>
    <property type="evidence" value="ECO:0007669"/>
    <property type="project" value="TreeGrafter"/>
</dbReference>
<dbReference type="AlphaFoldDB" id="A0A8J5ES09"/>
<dbReference type="EMBL" id="JACMSC010000019">
    <property type="protein sequence ID" value="KAG6474737.1"/>
    <property type="molecule type" value="Genomic_DNA"/>
</dbReference>
<dbReference type="InterPro" id="IPR003103">
    <property type="entry name" value="BAG_domain"/>
</dbReference>
<name>A0A8J5ES09_ZINOF</name>
<evidence type="ECO:0000259" key="4">
    <source>
        <dbReference type="Pfam" id="PF02179"/>
    </source>
</evidence>